<dbReference type="PROSITE" id="PS50002">
    <property type="entry name" value="SH3"/>
    <property type="match status" value="2"/>
</dbReference>
<reference evidence="7 8" key="1">
    <citation type="submission" date="2014-04" db="EMBL/GenBank/DDBJ databases">
        <authorList>
            <consortium name="DOE Joint Genome Institute"/>
            <person name="Kuo A."/>
            <person name="Girlanda M."/>
            <person name="Perotto S."/>
            <person name="Kohler A."/>
            <person name="Nagy L.G."/>
            <person name="Floudas D."/>
            <person name="Copeland A."/>
            <person name="Barry K.W."/>
            <person name="Cichocki N."/>
            <person name="Veneault-Fourrey C."/>
            <person name="LaButti K."/>
            <person name="Lindquist E.A."/>
            <person name="Lipzen A."/>
            <person name="Lundell T."/>
            <person name="Morin E."/>
            <person name="Murat C."/>
            <person name="Sun H."/>
            <person name="Tunlid A."/>
            <person name="Henrissat B."/>
            <person name="Grigoriev I.V."/>
            <person name="Hibbett D.S."/>
            <person name="Martin F."/>
            <person name="Nordberg H.P."/>
            <person name="Cantor M.N."/>
            <person name="Hua S.X."/>
        </authorList>
    </citation>
    <scope>NUCLEOTIDE SEQUENCE [LARGE SCALE GENOMIC DNA]</scope>
    <source>
        <strain evidence="7 8">MUT 4182</strain>
    </source>
</reference>
<feature type="domain" description="SH3" evidence="6">
    <location>
        <begin position="317"/>
        <end position="379"/>
    </location>
</feature>
<keyword evidence="2 4" id="KW-0728">SH3 domain</keyword>
<dbReference type="PANTHER" id="PTHR47174:SF3">
    <property type="entry name" value="BRIDGING INTEGRATOR 3"/>
    <property type="match status" value="1"/>
</dbReference>
<protein>
    <recommendedName>
        <fullName evidence="6">SH3 domain-containing protein</fullName>
    </recommendedName>
</protein>
<keyword evidence="3" id="KW-0963">Cytoplasm</keyword>
<dbReference type="AlphaFoldDB" id="A0A0C3QWZ8"/>
<dbReference type="InterPro" id="IPR046982">
    <property type="entry name" value="BIN3/RVS161-like"/>
</dbReference>
<evidence type="ECO:0000256" key="3">
    <source>
        <dbReference type="ARBA" id="ARBA00022490"/>
    </source>
</evidence>
<evidence type="ECO:0000256" key="4">
    <source>
        <dbReference type="PROSITE-ProRule" id="PRU00192"/>
    </source>
</evidence>
<dbReference type="HOGENOM" id="CLU_674725_0_0_1"/>
<gene>
    <name evidence="7" type="ORF">M407DRAFT_17752</name>
</gene>
<evidence type="ECO:0000256" key="2">
    <source>
        <dbReference type="ARBA" id="ARBA00022443"/>
    </source>
</evidence>
<dbReference type="GO" id="GO:0006897">
    <property type="term" value="P:endocytosis"/>
    <property type="evidence" value="ECO:0007669"/>
    <property type="project" value="InterPro"/>
</dbReference>
<sequence length="465" mass="50000">MTNGVDELEAFIAALRLSFLTSSSTTGSSESLRHGIAAFRETLRPRSTLVADLAPTEVYTRKEDDIYHIGSGAFAPPEEPISATPTVWSSDDRIDAASQLTKQIELVNTEVPEGTRQIRELFQSMTELKTEGHPPSPTLSRTAVHEPASLTTAHAAQVNPSPNQRSGGSPSSLQSTTARSQSIPGGRRSGSVPGTLVAPLSVIAPKRSLITNLPTFPREPSQPPSSVAASAPVYELVSPVSLNVPEVMVPKAEDTKQATPSTKAQDRTSQPLSGIESIRDSLKARVLQVRVQNDGCKMNTDDVKDAEIPKVTKSSQKSPVIATVVDSFLTHNEGEVSFEQNDKIVILDSPDTPVGWMYGEVIEKRKGIFPARCVQGSERPDVKAKPGNGHASENSAVGDLKPELPVVVTAVKSFIGYRPNDLALLIGDKIAILNALDTPVGWMYGEIVEKRRGIFPAQYVTLDED</sequence>
<dbReference type="EMBL" id="KN822948">
    <property type="protein sequence ID" value="KIO33499.1"/>
    <property type="molecule type" value="Genomic_DNA"/>
</dbReference>
<proteinExistence type="predicted"/>
<name>A0A0C3QWZ8_9AGAM</name>
<evidence type="ECO:0000259" key="6">
    <source>
        <dbReference type="PROSITE" id="PS50002"/>
    </source>
</evidence>
<dbReference type="InterPro" id="IPR001452">
    <property type="entry name" value="SH3_domain"/>
</dbReference>
<keyword evidence="8" id="KW-1185">Reference proteome</keyword>
<evidence type="ECO:0000313" key="8">
    <source>
        <dbReference type="Proteomes" id="UP000054248"/>
    </source>
</evidence>
<dbReference type="InterPro" id="IPR036028">
    <property type="entry name" value="SH3-like_dom_sf"/>
</dbReference>
<dbReference type="GO" id="GO:0051666">
    <property type="term" value="P:actin cortical patch localization"/>
    <property type="evidence" value="ECO:0007669"/>
    <property type="project" value="InterPro"/>
</dbReference>
<feature type="compositionally biased region" description="Polar residues" evidence="5">
    <location>
        <begin position="257"/>
        <end position="272"/>
    </location>
</feature>
<dbReference type="OrthoDB" id="3262449at2759"/>
<evidence type="ECO:0000256" key="5">
    <source>
        <dbReference type="SAM" id="MobiDB-lite"/>
    </source>
</evidence>
<dbReference type="SUPFAM" id="SSF50044">
    <property type="entry name" value="SH3-domain"/>
    <property type="match status" value="2"/>
</dbReference>
<evidence type="ECO:0000313" key="7">
    <source>
        <dbReference type="EMBL" id="KIO33499.1"/>
    </source>
</evidence>
<feature type="compositionally biased region" description="Polar residues" evidence="5">
    <location>
        <begin position="157"/>
        <end position="183"/>
    </location>
</feature>
<dbReference type="GO" id="GO:0005737">
    <property type="term" value="C:cytoplasm"/>
    <property type="evidence" value="ECO:0007669"/>
    <property type="project" value="UniProtKB-SubCell"/>
</dbReference>
<dbReference type="Pfam" id="PF00018">
    <property type="entry name" value="SH3_1"/>
    <property type="match status" value="1"/>
</dbReference>
<reference evidence="8" key="2">
    <citation type="submission" date="2015-01" db="EMBL/GenBank/DDBJ databases">
        <title>Evolutionary Origins and Diversification of the Mycorrhizal Mutualists.</title>
        <authorList>
            <consortium name="DOE Joint Genome Institute"/>
            <consortium name="Mycorrhizal Genomics Consortium"/>
            <person name="Kohler A."/>
            <person name="Kuo A."/>
            <person name="Nagy L.G."/>
            <person name="Floudas D."/>
            <person name="Copeland A."/>
            <person name="Barry K.W."/>
            <person name="Cichocki N."/>
            <person name="Veneault-Fourrey C."/>
            <person name="LaButti K."/>
            <person name="Lindquist E.A."/>
            <person name="Lipzen A."/>
            <person name="Lundell T."/>
            <person name="Morin E."/>
            <person name="Murat C."/>
            <person name="Riley R."/>
            <person name="Ohm R."/>
            <person name="Sun H."/>
            <person name="Tunlid A."/>
            <person name="Henrissat B."/>
            <person name="Grigoriev I.V."/>
            <person name="Hibbett D.S."/>
            <person name="Martin F."/>
        </authorList>
    </citation>
    <scope>NUCLEOTIDE SEQUENCE [LARGE SCALE GENOMIC DNA]</scope>
    <source>
        <strain evidence="8">MUT 4182</strain>
    </source>
</reference>
<evidence type="ECO:0000256" key="1">
    <source>
        <dbReference type="ARBA" id="ARBA00004496"/>
    </source>
</evidence>
<dbReference type="Gene3D" id="2.30.30.40">
    <property type="entry name" value="SH3 Domains"/>
    <property type="match status" value="2"/>
</dbReference>
<feature type="region of interest" description="Disordered" evidence="5">
    <location>
        <begin position="252"/>
        <end position="274"/>
    </location>
</feature>
<feature type="region of interest" description="Disordered" evidence="5">
    <location>
        <begin position="157"/>
        <end position="194"/>
    </location>
</feature>
<dbReference type="CDD" id="cd00174">
    <property type="entry name" value="SH3"/>
    <property type="match status" value="2"/>
</dbReference>
<dbReference type="Pfam" id="PF07653">
    <property type="entry name" value="SH3_2"/>
    <property type="match status" value="1"/>
</dbReference>
<dbReference type="PANTHER" id="PTHR47174">
    <property type="entry name" value="BRIDGING INTEGRATOR 3"/>
    <property type="match status" value="1"/>
</dbReference>
<accession>A0A0C3QWZ8</accession>
<dbReference type="STRING" id="1051891.A0A0C3QWZ8"/>
<feature type="domain" description="SH3" evidence="6">
    <location>
        <begin position="403"/>
        <end position="465"/>
    </location>
</feature>
<organism evidence="7 8">
    <name type="scientific">Tulasnella calospora MUT 4182</name>
    <dbReference type="NCBI Taxonomy" id="1051891"/>
    <lineage>
        <taxon>Eukaryota</taxon>
        <taxon>Fungi</taxon>
        <taxon>Dikarya</taxon>
        <taxon>Basidiomycota</taxon>
        <taxon>Agaricomycotina</taxon>
        <taxon>Agaricomycetes</taxon>
        <taxon>Cantharellales</taxon>
        <taxon>Tulasnellaceae</taxon>
        <taxon>Tulasnella</taxon>
    </lineage>
</organism>
<dbReference type="Proteomes" id="UP000054248">
    <property type="component" value="Unassembled WGS sequence"/>
</dbReference>
<dbReference type="SMART" id="SM00326">
    <property type="entry name" value="SH3"/>
    <property type="match status" value="2"/>
</dbReference>
<dbReference type="GO" id="GO:0015629">
    <property type="term" value="C:actin cytoskeleton"/>
    <property type="evidence" value="ECO:0007669"/>
    <property type="project" value="TreeGrafter"/>
</dbReference>
<comment type="subcellular location">
    <subcellularLocation>
        <location evidence="1">Cytoplasm</location>
    </subcellularLocation>
</comment>